<dbReference type="HAMAP" id="MF_01216">
    <property type="entry name" value="Azoreductase_type1"/>
    <property type="match status" value="1"/>
</dbReference>
<dbReference type="SUPFAM" id="SSF52218">
    <property type="entry name" value="Flavoproteins"/>
    <property type="match status" value="1"/>
</dbReference>
<comment type="catalytic activity">
    <reaction evidence="6">
        <text>2 a quinone + NADH + H(+) = 2 a 1,4-benzosemiquinone + NAD(+)</text>
        <dbReference type="Rhea" id="RHEA:65952"/>
        <dbReference type="ChEBI" id="CHEBI:15378"/>
        <dbReference type="ChEBI" id="CHEBI:57540"/>
        <dbReference type="ChEBI" id="CHEBI:57945"/>
        <dbReference type="ChEBI" id="CHEBI:132124"/>
        <dbReference type="ChEBI" id="CHEBI:134225"/>
    </reaction>
</comment>
<comment type="subunit">
    <text evidence="6">Homodimer.</text>
</comment>
<keyword evidence="9" id="KW-1185">Reference proteome</keyword>
<comment type="similarity">
    <text evidence="6">Belongs to the azoreductase type 1 family.</text>
</comment>
<dbReference type="RefSeq" id="WP_188699924.1">
    <property type="nucleotide sequence ID" value="NZ_BMMQ01000002.1"/>
</dbReference>
<comment type="function">
    <text evidence="6">Also exhibits azoreductase activity. Catalyzes the reductive cleavage of the azo bond in aromatic azo compounds to the corresponding amines.</text>
</comment>
<evidence type="ECO:0000313" key="8">
    <source>
        <dbReference type="EMBL" id="GGO60456.1"/>
    </source>
</evidence>
<accession>A0ABQ2N2B9</accession>
<sequence length="203" mass="21454">MPQLLHIDSSADLASSRTRALTAALGAAWRVRDGHTVVTRDLVRTPVPHIEAAAQHWPDAPGAREQASEGAWRIQEELLDELLACDALVVGAPMYNYSMPSVLKAWVDHIHIPGVTAGSVRPLAGRPAVIVTASGMSYDAGSGREGWDHGTESLRIMLGESLGMSVAVVVASRTLAASEAERALAEAEFDAARARCAELGATL</sequence>
<evidence type="ECO:0000256" key="6">
    <source>
        <dbReference type="HAMAP-Rule" id="MF_01216"/>
    </source>
</evidence>
<evidence type="ECO:0000256" key="5">
    <source>
        <dbReference type="ARBA" id="ARBA00048542"/>
    </source>
</evidence>
<keyword evidence="4 6" id="KW-0520">NAD</keyword>
<evidence type="ECO:0000256" key="2">
    <source>
        <dbReference type="ARBA" id="ARBA00022643"/>
    </source>
</evidence>
<protein>
    <recommendedName>
        <fullName evidence="6">FMN dependent NADH:quinone oxidoreductase</fullName>
        <ecNumber evidence="6">1.6.5.-</ecNumber>
    </recommendedName>
    <alternativeName>
        <fullName evidence="6">Azo-dye reductase</fullName>
    </alternativeName>
    <alternativeName>
        <fullName evidence="6">FMN-dependent NADH-azo compound oxidoreductase</fullName>
    </alternativeName>
    <alternativeName>
        <fullName evidence="6">FMN-dependent NADH-azoreductase</fullName>
        <ecNumber evidence="6">1.7.1.17</ecNumber>
    </alternativeName>
</protein>
<dbReference type="PANTHER" id="PTHR43741">
    <property type="entry name" value="FMN-DEPENDENT NADH-AZOREDUCTASE 1"/>
    <property type="match status" value="1"/>
</dbReference>
<comment type="caution">
    <text evidence="6">Lacks conserved residue(s) required for the propagation of feature annotation.</text>
</comment>
<comment type="caution">
    <text evidence="8">The sequence shown here is derived from an EMBL/GenBank/DDBJ whole genome shotgun (WGS) entry which is preliminary data.</text>
</comment>
<comment type="function">
    <text evidence="6">Quinone reductase that provides resistance to thiol-specific stress caused by electrophilic quinones.</text>
</comment>
<evidence type="ECO:0000256" key="4">
    <source>
        <dbReference type="ARBA" id="ARBA00023027"/>
    </source>
</evidence>
<evidence type="ECO:0000259" key="7">
    <source>
        <dbReference type="Pfam" id="PF02525"/>
    </source>
</evidence>
<dbReference type="InterPro" id="IPR003680">
    <property type="entry name" value="Flavodoxin_fold"/>
</dbReference>
<evidence type="ECO:0000313" key="9">
    <source>
        <dbReference type="Proteomes" id="UP000638043"/>
    </source>
</evidence>
<feature type="binding site" evidence="6">
    <location>
        <position position="10"/>
    </location>
    <ligand>
        <name>FMN</name>
        <dbReference type="ChEBI" id="CHEBI:58210"/>
    </ligand>
</feature>
<dbReference type="EMBL" id="BMMQ01000002">
    <property type="protein sequence ID" value="GGO60456.1"/>
    <property type="molecule type" value="Genomic_DNA"/>
</dbReference>
<keyword evidence="2 6" id="KW-0288">FMN</keyword>
<dbReference type="PANTHER" id="PTHR43741:SF4">
    <property type="entry name" value="FMN-DEPENDENT NADH:QUINONE OXIDOREDUCTASE"/>
    <property type="match status" value="1"/>
</dbReference>
<dbReference type="Pfam" id="PF02525">
    <property type="entry name" value="Flavodoxin_2"/>
    <property type="match status" value="1"/>
</dbReference>
<gene>
    <name evidence="6 8" type="primary">azoR</name>
    <name evidence="8" type="ORF">GCM10010910_05940</name>
</gene>
<comment type="catalytic activity">
    <reaction evidence="5">
        <text>N,N-dimethyl-1,4-phenylenediamine + anthranilate + 2 NAD(+) = 2-(4-dimethylaminophenyl)diazenylbenzoate + 2 NADH + 2 H(+)</text>
        <dbReference type="Rhea" id="RHEA:55872"/>
        <dbReference type="ChEBI" id="CHEBI:15378"/>
        <dbReference type="ChEBI" id="CHEBI:15783"/>
        <dbReference type="ChEBI" id="CHEBI:16567"/>
        <dbReference type="ChEBI" id="CHEBI:57540"/>
        <dbReference type="ChEBI" id="CHEBI:57945"/>
        <dbReference type="ChEBI" id="CHEBI:71579"/>
        <dbReference type="EC" id="1.7.1.17"/>
    </reaction>
    <physiologicalReaction direction="right-to-left" evidence="5">
        <dbReference type="Rhea" id="RHEA:55874"/>
    </physiologicalReaction>
</comment>
<dbReference type="Proteomes" id="UP000638043">
    <property type="component" value="Unassembled WGS sequence"/>
</dbReference>
<evidence type="ECO:0000256" key="1">
    <source>
        <dbReference type="ARBA" id="ARBA00022630"/>
    </source>
</evidence>
<dbReference type="InterPro" id="IPR029039">
    <property type="entry name" value="Flavoprotein-like_sf"/>
</dbReference>
<dbReference type="InterPro" id="IPR023048">
    <property type="entry name" value="NADH:quinone_OxRdtase_FMN_depd"/>
</dbReference>
<proteinExistence type="inferred from homology"/>
<feature type="domain" description="Flavodoxin-like fold" evidence="7">
    <location>
        <begin position="4"/>
        <end position="188"/>
    </location>
</feature>
<comment type="cofactor">
    <cofactor evidence="6">
        <name>FMN</name>
        <dbReference type="ChEBI" id="CHEBI:58210"/>
    </cofactor>
    <text evidence="6">Binds 1 FMN per subunit.</text>
</comment>
<keyword evidence="3 6" id="KW-0560">Oxidoreductase</keyword>
<dbReference type="EC" id="1.6.5.-" evidence="6"/>
<dbReference type="Gene3D" id="3.40.50.360">
    <property type="match status" value="1"/>
</dbReference>
<evidence type="ECO:0000256" key="3">
    <source>
        <dbReference type="ARBA" id="ARBA00023002"/>
    </source>
</evidence>
<name>A0ABQ2N2B9_9MICO</name>
<reference evidence="9" key="1">
    <citation type="journal article" date="2019" name="Int. J. Syst. Evol. Microbiol.">
        <title>The Global Catalogue of Microorganisms (GCM) 10K type strain sequencing project: providing services to taxonomists for standard genome sequencing and annotation.</title>
        <authorList>
            <consortium name="The Broad Institute Genomics Platform"/>
            <consortium name="The Broad Institute Genome Sequencing Center for Infectious Disease"/>
            <person name="Wu L."/>
            <person name="Ma J."/>
        </authorList>
    </citation>
    <scope>NUCLEOTIDE SEQUENCE [LARGE SCALE GENOMIC DNA]</scope>
    <source>
        <strain evidence="9">CGMCC 4.7181</strain>
    </source>
</reference>
<keyword evidence="1 6" id="KW-0285">Flavoprotein</keyword>
<dbReference type="InterPro" id="IPR050104">
    <property type="entry name" value="FMN-dep_NADH:Q_OxRdtase_AzoR1"/>
</dbReference>
<dbReference type="EC" id="1.7.1.17" evidence="6"/>
<organism evidence="8 9">
    <name type="scientific">Microbacterium nanhaiense</name>
    <dbReference type="NCBI Taxonomy" id="1301026"/>
    <lineage>
        <taxon>Bacteria</taxon>
        <taxon>Bacillati</taxon>
        <taxon>Actinomycetota</taxon>
        <taxon>Actinomycetes</taxon>
        <taxon>Micrococcales</taxon>
        <taxon>Microbacteriaceae</taxon>
        <taxon>Microbacterium</taxon>
    </lineage>
</organism>